<protein>
    <recommendedName>
        <fullName evidence="4">DUF456 domain-containing protein</fullName>
    </recommendedName>
</protein>
<dbReference type="OrthoDB" id="9808460at2"/>
<reference evidence="2 3" key="1">
    <citation type="journal article" date="2014" name="Antonie Van Leeuwenhoek">
        <title>Fictibacillus enclensis sp. nov., isolated from marine sediment.</title>
        <authorList>
            <person name="Dastager S.G."/>
            <person name="Mawlankar R."/>
            <person name="Srinivasan K."/>
            <person name="Tang S.K."/>
            <person name="Lee J.C."/>
            <person name="Ramana V.V."/>
            <person name="Shouche Y.S."/>
        </authorList>
    </citation>
    <scope>NUCLEOTIDE SEQUENCE [LARGE SCALE GENOMIC DNA]</scope>
    <source>
        <strain evidence="2 3">NIO-1003</strain>
    </source>
</reference>
<evidence type="ECO:0008006" key="4">
    <source>
        <dbReference type="Google" id="ProtNLM"/>
    </source>
</evidence>
<feature type="transmembrane region" description="Helical" evidence="1">
    <location>
        <begin position="134"/>
        <end position="159"/>
    </location>
</feature>
<gene>
    <name evidence="2" type="ORF">AS030_09860</name>
</gene>
<comment type="caution">
    <text evidence="2">The sequence shown here is derived from an EMBL/GenBank/DDBJ whole genome shotgun (WGS) entry which is preliminary data.</text>
</comment>
<dbReference type="PANTHER" id="PTHR39165">
    <property type="entry name" value="IG HYPOTHETICAL 17883"/>
    <property type="match status" value="1"/>
</dbReference>
<feature type="transmembrane region" description="Helical" evidence="1">
    <location>
        <begin position="47"/>
        <end position="68"/>
    </location>
</feature>
<feature type="transmembrane region" description="Helical" evidence="1">
    <location>
        <begin position="89"/>
        <end position="114"/>
    </location>
</feature>
<sequence>MDYLYWTLIILSFLFAFAGLIYPILPGALFLVLGFVLYGLFYSFHSYTIFFIVVQSVLLASLFVVDYVSNLYGVKRRGGSKAAIWGSTIGLLVGPFVIPVAGIIAGPFIGAFLAELVIGRKSPMDAFRVGVGSVLGFLGGTVVKIVIQLIMIGYFLYVVL</sequence>
<name>A0A0V8JFW0_9BACL</name>
<dbReference type="InterPro" id="IPR007403">
    <property type="entry name" value="DUF456"/>
</dbReference>
<keyword evidence="3" id="KW-1185">Reference proteome</keyword>
<dbReference type="Proteomes" id="UP000054099">
    <property type="component" value="Unassembled WGS sequence"/>
</dbReference>
<keyword evidence="1" id="KW-1133">Transmembrane helix</keyword>
<evidence type="ECO:0000313" key="3">
    <source>
        <dbReference type="Proteomes" id="UP000054099"/>
    </source>
</evidence>
<dbReference type="PANTHER" id="PTHR39165:SF1">
    <property type="entry name" value="DUF456 DOMAIN-CONTAINING PROTEIN"/>
    <property type="match status" value="1"/>
</dbReference>
<keyword evidence="1" id="KW-0812">Transmembrane</keyword>
<proteinExistence type="predicted"/>
<dbReference type="Pfam" id="PF04306">
    <property type="entry name" value="DUF456"/>
    <property type="match status" value="1"/>
</dbReference>
<accession>A0A0V8JFW0</accession>
<keyword evidence="1" id="KW-0472">Membrane</keyword>
<feature type="transmembrane region" description="Helical" evidence="1">
    <location>
        <begin position="12"/>
        <end position="41"/>
    </location>
</feature>
<evidence type="ECO:0000256" key="1">
    <source>
        <dbReference type="SAM" id="Phobius"/>
    </source>
</evidence>
<organism evidence="2 3">
    <name type="scientific">Fictibacillus enclensis</name>
    <dbReference type="NCBI Taxonomy" id="1017270"/>
    <lineage>
        <taxon>Bacteria</taxon>
        <taxon>Bacillati</taxon>
        <taxon>Bacillota</taxon>
        <taxon>Bacilli</taxon>
        <taxon>Bacillales</taxon>
        <taxon>Fictibacillaceae</taxon>
        <taxon>Fictibacillus</taxon>
    </lineage>
</organism>
<dbReference type="AlphaFoldDB" id="A0A0V8JFW0"/>
<dbReference type="RefSeq" id="WP_061971097.1">
    <property type="nucleotide sequence ID" value="NZ_FMAV01000001.1"/>
</dbReference>
<evidence type="ECO:0000313" key="2">
    <source>
        <dbReference type="EMBL" id="KSU85773.1"/>
    </source>
</evidence>
<dbReference type="EMBL" id="LNQN01000001">
    <property type="protein sequence ID" value="KSU85773.1"/>
    <property type="molecule type" value="Genomic_DNA"/>
</dbReference>